<dbReference type="AlphaFoldDB" id="A0A5C7IL20"/>
<dbReference type="Proteomes" id="UP000323000">
    <property type="component" value="Chromosome 2"/>
</dbReference>
<gene>
    <name evidence="1" type="ORF">EZV62_004489</name>
</gene>
<accession>A0A5C7IL20</accession>
<protein>
    <submittedName>
        <fullName evidence="1">Uncharacterized protein</fullName>
    </submittedName>
</protein>
<proteinExistence type="predicted"/>
<evidence type="ECO:0000313" key="2">
    <source>
        <dbReference type="Proteomes" id="UP000323000"/>
    </source>
</evidence>
<evidence type="ECO:0000313" key="1">
    <source>
        <dbReference type="EMBL" id="TXG69554.1"/>
    </source>
</evidence>
<keyword evidence="2" id="KW-1185">Reference proteome</keyword>
<reference evidence="2" key="1">
    <citation type="journal article" date="2019" name="Gigascience">
        <title>De novo genome assembly of the endangered Acer yangbiense, a plant species with extremely small populations endemic to Yunnan Province, China.</title>
        <authorList>
            <person name="Yang J."/>
            <person name="Wariss H.M."/>
            <person name="Tao L."/>
            <person name="Zhang R."/>
            <person name="Yun Q."/>
            <person name="Hollingsworth P."/>
            <person name="Dao Z."/>
            <person name="Luo G."/>
            <person name="Guo H."/>
            <person name="Ma Y."/>
            <person name="Sun W."/>
        </authorList>
    </citation>
    <scope>NUCLEOTIDE SEQUENCE [LARGE SCALE GENOMIC DNA]</scope>
    <source>
        <strain evidence="2">cv. Malutang</strain>
    </source>
</reference>
<sequence length="133" mass="14872">MTTFIYSSYCLCSWFTHFSWDQSHSSSHATSEEPIDQDVLAVSLDVSSVNFSEVPKSTDVCIDASTVDGNDVALISNNDPLTMSLSSLPCPDDTQISPTRQLDDTSTLKSMDWRMICQSVAFFNQMSPRWIQE</sequence>
<organism evidence="1 2">
    <name type="scientific">Acer yangbiense</name>
    <dbReference type="NCBI Taxonomy" id="1000413"/>
    <lineage>
        <taxon>Eukaryota</taxon>
        <taxon>Viridiplantae</taxon>
        <taxon>Streptophyta</taxon>
        <taxon>Embryophyta</taxon>
        <taxon>Tracheophyta</taxon>
        <taxon>Spermatophyta</taxon>
        <taxon>Magnoliopsida</taxon>
        <taxon>eudicotyledons</taxon>
        <taxon>Gunneridae</taxon>
        <taxon>Pentapetalae</taxon>
        <taxon>rosids</taxon>
        <taxon>malvids</taxon>
        <taxon>Sapindales</taxon>
        <taxon>Sapindaceae</taxon>
        <taxon>Hippocastanoideae</taxon>
        <taxon>Acereae</taxon>
        <taxon>Acer</taxon>
    </lineage>
</organism>
<comment type="caution">
    <text evidence="1">The sequence shown here is derived from an EMBL/GenBank/DDBJ whole genome shotgun (WGS) entry which is preliminary data.</text>
</comment>
<name>A0A5C7IL20_9ROSI</name>
<dbReference type="EMBL" id="VAHF01000002">
    <property type="protein sequence ID" value="TXG69554.1"/>
    <property type="molecule type" value="Genomic_DNA"/>
</dbReference>